<dbReference type="InterPro" id="IPR009061">
    <property type="entry name" value="DNA-bd_dom_put_sf"/>
</dbReference>
<dbReference type="PANTHER" id="PTHR30204">
    <property type="entry name" value="REDOX-CYCLING DRUG-SENSING TRANSCRIPTIONAL ACTIVATOR SOXR"/>
    <property type="match status" value="1"/>
</dbReference>
<dbReference type="EMBL" id="BAAAVT010000006">
    <property type="protein sequence ID" value="GAA3059193.1"/>
    <property type="molecule type" value="Genomic_DNA"/>
</dbReference>
<feature type="domain" description="HTH merR-type" evidence="5">
    <location>
        <begin position="7"/>
        <end position="76"/>
    </location>
</feature>
<evidence type="ECO:0000256" key="3">
    <source>
        <dbReference type="ARBA" id="ARBA00023125"/>
    </source>
</evidence>
<dbReference type="PRINTS" id="PR00040">
    <property type="entry name" value="HTHMERR"/>
</dbReference>
<evidence type="ECO:0000256" key="1">
    <source>
        <dbReference type="ARBA" id="ARBA00022491"/>
    </source>
</evidence>
<sequence>MDSRTHEWDIQELCRRAGVSSRTLRHYDAVGLLEPTRTGLDGRRHYDADAVARLQQILVLRDLGMPLLEIREVLAQPGTEVHRLERLVERLQAEQHRLGAQIHAVRHTLQARRDGRSPTMEVMMDGFDAQHKEEVIERWGEESYQRSIAWWTSKTYQEQLKLRREAEDLIARWQQAAAEDGDPRGELGQALAAEQILWLRQMPGTPMESEEQAGRRRYVECLAHMYVDDERFAATYGGQRGARFVRDTLLAHLEERPQL</sequence>
<dbReference type="Gene3D" id="1.10.1660.10">
    <property type="match status" value="1"/>
</dbReference>
<dbReference type="InterPro" id="IPR012925">
    <property type="entry name" value="TipAS_dom"/>
</dbReference>
<proteinExistence type="predicted"/>
<dbReference type="InterPro" id="IPR036244">
    <property type="entry name" value="TipA-like_antibiotic-bd"/>
</dbReference>
<dbReference type="SMART" id="SM00422">
    <property type="entry name" value="HTH_MERR"/>
    <property type="match status" value="1"/>
</dbReference>
<dbReference type="InterPro" id="IPR000551">
    <property type="entry name" value="MerR-type_HTH_dom"/>
</dbReference>
<dbReference type="CDD" id="cd01106">
    <property type="entry name" value="HTH_TipAL-Mta"/>
    <property type="match status" value="1"/>
</dbReference>
<keyword evidence="4" id="KW-0804">Transcription</keyword>
<evidence type="ECO:0000259" key="5">
    <source>
        <dbReference type="PROSITE" id="PS50937"/>
    </source>
</evidence>
<keyword evidence="3" id="KW-0238">DNA-binding</keyword>
<dbReference type="InterPro" id="IPR047057">
    <property type="entry name" value="MerR_fam"/>
</dbReference>
<evidence type="ECO:0000313" key="7">
    <source>
        <dbReference type="Proteomes" id="UP001500236"/>
    </source>
</evidence>
<evidence type="ECO:0000256" key="2">
    <source>
        <dbReference type="ARBA" id="ARBA00023015"/>
    </source>
</evidence>
<comment type="caution">
    <text evidence="6">The sequence shown here is derived from an EMBL/GenBank/DDBJ whole genome shotgun (WGS) entry which is preliminary data.</text>
</comment>
<reference evidence="7" key="1">
    <citation type="journal article" date="2019" name="Int. J. Syst. Evol. Microbiol.">
        <title>The Global Catalogue of Microorganisms (GCM) 10K type strain sequencing project: providing services to taxonomists for standard genome sequencing and annotation.</title>
        <authorList>
            <consortium name="The Broad Institute Genomics Platform"/>
            <consortium name="The Broad Institute Genome Sequencing Center for Infectious Disease"/>
            <person name="Wu L."/>
            <person name="Ma J."/>
        </authorList>
    </citation>
    <scope>NUCLEOTIDE SEQUENCE [LARGE SCALE GENOMIC DNA]</scope>
    <source>
        <strain evidence="7">JCM 14309</strain>
    </source>
</reference>
<gene>
    <name evidence="6" type="ORF">GCM10010529_11110</name>
</gene>
<dbReference type="Pfam" id="PF13411">
    <property type="entry name" value="MerR_1"/>
    <property type="match status" value="1"/>
</dbReference>
<protein>
    <submittedName>
        <fullName evidence="6">TipAS antibiotic-recognition domain-containing protein</fullName>
    </submittedName>
</protein>
<keyword evidence="7" id="KW-1185">Reference proteome</keyword>
<dbReference type="RefSeq" id="WP_344682155.1">
    <property type="nucleotide sequence ID" value="NZ_BAAAVT010000006.1"/>
</dbReference>
<dbReference type="SUPFAM" id="SSF46955">
    <property type="entry name" value="Putative DNA-binding domain"/>
    <property type="match status" value="1"/>
</dbReference>
<evidence type="ECO:0000313" key="6">
    <source>
        <dbReference type="EMBL" id="GAA3059193.1"/>
    </source>
</evidence>
<dbReference type="Proteomes" id="UP001500236">
    <property type="component" value="Unassembled WGS sequence"/>
</dbReference>
<dbReference type="Gene3D" id="1.10.490.50">
    <property type="entry name" value="Antibiotic binding domain of TipA-like multidrug resistance regulators"/>
    <property type="match status" value="1"/>
</dbReference>
<dbReference type="SUPFAM" id="SSF89082">
    <property type="entry name" value="Antibiotic binding domain of TipA-like multidrug resistance regulators"/>
    <property type="match status" value="1"/>
</dbReference>
<organism evidence="6 7">
    <name type="scientific">Nesterenkonia aethiopica</name>
    <dbReference type="NCBI Taxonomy" id="269144"/>
    <lineage>
        <taxon>Bacteria</taxon>
        <taxon>Bacillati</taxon>
        <taxon>Actinomycetota</taxon>
        <taxon>Actinomycetes</taxon>
        <taxon>Micrococcales</taxon>
        <taxon>Micrococcaceae</taxon>
        <taxon>Nesterenkonia</taxon>
    </lineage>
</organism>
<accession>A0ABP6LSX5</accession>
<dbReference type="Pfam" id="PF07739">
    <property type="entry name" value="TipAS"/>
    <property type="match status" value="1"/>
</dbReference>
<dbReference type="PANTHER" id="PTHR30204:SF69">
    <property type="entry name" value="MERR-FAMILY TRANSCRIPTIONAL REGULATOR"/>
    <property type="match status" value="1"/>
</dbReference>
<keyword evidence="2" id="KW-0805">Transcription regulation</keyword>
<keyword evidence="1" id="KW-0678">Repressor</keyword>
<evidence type="ECO:0000256" key="4">
    <source>
        <dbReference type="ARBA" id="ARBA00023163"/>
    </source>
</evidence>
<name>A0ABP6LSX5_9MICC</name>
<dbReference type="PROSITE" id="PS50937">
    <property type="entry name" value="HTH_MERR_2"/>
    <property type="match status" value="1"/>
</dbReference>